<name>A0A0R0A3L2_9GAMM</name>
<sequence>MSAAPAWLQIHRGTAPLIVSFPHTGTGLPAELAGQFVSPWLARRDADWWVHTLYAFARELGATTVRTAISRSVIDVNRDPSGVSLYPGQNTTGLCPLTTFDNQPLYRDGCEPDAAEIARRRDTYFMPYHAALEAEIARLHADHGTVVVYDAHSIRSNIPHLFDGQLPQFNLGTAGPTGEPDTACDNALADVVENLCALSGLGHVRNGRFKGGWITRHYSNVPAGVHTLQMELACRGYMHEPAPGDVEVHSWPTPYAPARATAVRDTLQQVLRACLNFASRRD</sequence>
<dbReference type="Gene3D" id="3.40.630.40">
    <property type="entry name" value="Zn-dependent exopeptidases"/>
    <property type="match status" value="1"/>
</dbReference>
<comment type="caution">
    <text evidence="1">The sequence shown here is derived from an EMBL/GenBank/DDBJ whole genome shotgun (WGS) entry which is preliminary data.</text>
</comment>
<protein>
    <submittedName>
        <fullName evidence="1">N-formylglutamate deformylase</fullName>
    </submittedName>
</protein>
<dbReference type="RefSeq" id="WP_057506415.1">
    <property type="nucleotide sequence ID" value="NZ_LLXS01000043.1"/>
</dbReference>
<keyword evidence="2" id="KW-1185">Reference proteome</keyword>
<evidence type="ECO:0000313" key="1">
    <source>
        <dbReference type="EMBL" id="KRG39792.1"/>
    </source>
</evidence>
<dbReference type="SUPFAM" id="SSF53187">
    <property type="entry name" value="Zn-dependent exopeptidases"/>
    <property type="match status" value="1"/>
</dbReference>
<proteinExistence type="predicted"/>
<dbReference type="InterPro" id="IPR010247">
    <property type="entry name" value="HutG_amidohyd"/>
</dbReference>
<gene>
    <name evidence="1" type="ORF">ARC78_14045</name>
</gene>
<evidence type="ECO:0000313" key="2">
    <source>
        <dbReference type="Proteomes" id="UP000050836"/>
    </source>
</evidence>
<dbReference type="EMBL" id="LLXS01000043">
    <property type="protein sequence ID" value="KRG39792.1"/>
    <property type="molecule type" value="Genomic_DNA"/>
</dbReference>
<reference evidence="1 2" key="1">
    <citation type="submission" date="2015-10" db="EMBL/GenBank/DDBJ databases">
        <title>Genome sequencing and analysis of members of genus Stenotrophomonas.</title>
        <authorList>
            <person name="Patil P.P."/>
            <person name="Midha S."/>
            <person name="Patil P.B."/>
        </authorList>
    </citation>
    <scope>NUCLEOTIDE SEQUENCE [LARGE SCALE GENOMIC DNA]</scope>
    <source>
        <strain evidence="1 2">JCM 9942</strain>
    </source>
</reference>
<dbReference type="Proteomes" id="UP000050836">
    <property type="component" value="Unassembled WGS sequence"/>
</dbReference>
<organism evidence="1 2">
    <name type="scientific">Stenotrophomonas pictorum JCM 9942</name>
    <dbReference type="NCBI Taxonomy" id="1236960"/>
    <lineage>
        <taxon>Bacteria</taxon>
        <taxon>Pseudomonadati</taxon>
        <taxon>Pseudomonadota</taxon>
        <taxon>Gammaproteobacteria</taxon>
        <taxon>Lysobacterales</taxon>
        <taxon>Lysobacteraceae</taxon>
        <taxon>Stenotrophomonas</taxon>
    </lineage>
</organism>
<dbReference type="Pfam" id="PF05013">
    <property type="entry name" value="FGase"/>
    <property type="match status" value="1"/>
</dbReference>
<dbReference type="NCBIfam" id="TIGR02017">
    <property type="entry name" value="hutG_amidohyd"/>
    <property type="match status" value="1"/>
</dbReference>
<dbReference type="AlphaFoldDB" id="A0A0R0A3L2"/>
<accession>A0A0R0A3L2</accession>
<dbReference type="InterPro" id="IPR007709">
    <property type="entry name" value="N-FG_amidohydro"/>
</dbReference>